<proteinExistence type="predicted"/>
<sequence length="873" mass="98339">MDDLPADLREFLQNQPFLELTEAKRIKCTLNGHEFPCNLAELQKFISGKKFKKLCAGEEFNYSQYEPHLVPSTKQPNHLFCKLTLRHLNRMPHHVLRHVSGKRYKKALAQYEECVKQGVEFVPVRLRQKKQRRDTDDGMERASEGGSKHKQKEKQKQKQDSGIWAPSSSEGEGSDSEDSMSDLYPPTLFTLKKSEEQEEMEEDEFQTDDDDDDDDMEVSETEEEKQAAQKRKKVQSAGFNKKFKKNRKRKGFKCISKAITRARHLGLSAARHLVCFFPISVNLNSGAGFWDVRFLIRSSVSSARFSRLYAFLSTMASSTVKFTWCSCRIYKIQSKDTHEKCLICLGIQHAKEAVLEYGKCPHCAKMDWSTCIKRLTKVQEVIHQEAQQRKNEASQTGIQPKLEPVASSATVKEAKSVKVVPATPTVSETENAAPAPSFSTAPVMFTLLSPSLSRPDPNAAAVKGTYVSHVALQHTLDSAPSVAPTSVPSTSHKRRRSSRCHPCCVRHSSRGCERRRKHSPSSSSCSSWSSESSCESVREKRGRREMRSSAKIDGDQLLKMVQQKLEAQQKAMQVQWSLMERRLDVLEKRSSTDVPNSAEISQVFPISQVDQGQQTGTATCSGSAPLSNALKQEDGPIDVSHALKSSLLLRVSSMQEVLTSEELQNLVVRAAKHLGIDFPKSQNDSPHPIMVPEFEDLVQSTWSNPASSQPFRPVFSELYKLHESQAPPYDHMPQVNKLMSAIFQAIMPTRNRDQPVPPEHWRFTEALAENSYQTAGMLAKTANYLRYLSDYQKCLLAEISENPTPQRLTDVLGELKLIGEFTFQLSSHQAELSGRIMAASVAVKRQIWMAKTNYTDSLKATFADLPFVVETQK</sequence>
<comment type="caution">
    <text evidence="1">The sequence shown here is derived from an EMBL/GenBank/DDBJ whole genome shotgun (WGS) entry which is preliminary data.</text>
</comment>
<keyword evidence="2" id="KW-1185">Reference proteome</keyword>
<name>A0ACC5XT01_PANGG</name>
<dbReference type="Proteomes" id="UP000829447">
    <property type="component" value="Linkage Group LG27"/>
</dbReference>
<organism evidence="1 2">
    <name type="scientific">Pangasianodon gigas</name>
    <name type="common">Mekong giant catfish</name>
    <name type="synonym">Pangasius gigas</name>
    <dbReference type="NCBI Taxonomy" id="30993"/>
    <lineage>
        <taxon>Eukaryota</taxon>
        <taxon>Metazoa</taxon>
        <taxon>Chordata</taxon>
        <taxon>Craniata</taxon>
        <taxon>Vertebrata</taxon>
        <taxon>Euteleostomi</taxon>
        <taxon>Actinopterygii</taxon>
        <taxon>Neopterygii</taxon>
        <taxon>Teleostei</taxon>
        <taxon>Ostariophysi</taxon>
        <taxon>Siluriformes</taxon>
        <taxon>Pangasiidae</taxon>
        <taxon>Pangasianodon</taxon>
    </lineage>
</organism>
<accession>A0ACC5XT01</accession>
<evidence type="ECO:0000313" key="1">
    <source>
        <dbReference type="EMBL" id="MCI4394231.1"/>
    </source>
</evidence>
<reference evidence="1 2" key="1">
    <citation type="journal article" date="2022" name="bioRxiv">
        <title>An ancient truncated duplication of the anti-Mullerian hormone receptor type 2 gene is a potential conserved master sex determinant in the Pangasiidae catfish family.</title>
        <authorList>
            <person name="Wen M."/>
            <person name="Pan Q."/>
            <person name="Jouanno E."/>
            <person name="Montfort J."/>
            <person name="Zahm M."/>
            <person name="Cabau C."/>
            <person name="Klopp C."/>
            <person name="Iampietro C."/>
            <person name="Roques C."/>
            <person name="Bouchez O."/>
            <person name="Castinel A."/>
            <person name="Donnadieu C."/>
            <person name="Parrinello H."/>
            <person name="Poncet C."/>
            <person name="Belmonte E."/>
            <person name="Gautier V."/>
            <person name="Avarre J.-C."/>
            <person name="Dugue R."/>
            <person name="Gustiano R."/>
            <person name="Ha T.T.T."/>
            <person name="Campet M."/>
            <person name="Sriphairoj K."/>
            <person name="Ribolli J."/>
            <person name="de Almeida F.L."/>
            <person name="Desvignes T."/>
            <person name="Postlethwait J.H."/>
            <person name="Bucao C.F."/>
            <person name="Robinson-Rechavi M."/>
            <person name="Bobe J."/>
            <person name="Herpin A."/>
            <person name="Guiguen Y."/>
        </authorList>
    </citation>
    <scope>NUCLEOTIDE SEQUENCE [LARGE SCALE GENOMIC DNA]</scope>
    <source>
        <strain evidence="1">YG-Dec2019</strain>
    </source>
</reference>
<protein>
    <submittedName>
        <fullName evidence="1">Uncharacterized protein</fullName>
    </submittedName>
</protein>
<gene>
    <name evidence="1" type="ORF">PGIGA_G00166280</name>
</gene>
<dbReference type="EMBL" id="CM040480">
    <property type="protein sequence ID" value="MCI4394231.1"/>
    <property type="molecule type" value="Genomic_DNA"/>
</dbReference>
<evidence type="ECO:0000313" key="2">
    <source>
        <dbReference type="Proteomes" id="UP000829447"/>
    </source>
</evidence>